<proteinExistence type="predicted"/>
<dbReference type="Proteomes" id="UP000492821">
    <property type="component" value="Unassembled WGS sequence"/>
</dbReference>
<accession>A0A7E4VGJ7</accession>
<evidence type="ECO:0000313" key="2">
    <source>
        <dbReference type="WBParaSite" id="Pan_g20592.t1"/>
    </source>
</evidence>
<dbReference type="WBParaSite" id="Pan_g20592.t1">
    <property type="protein sequence ID" value="Pan_g20592.t1"/>
    <property type="gene ID" value="Pan_g20592"/>
</dbReference>
<reference evidence="2" key="2">
    <citation type="submission" date="2020-10" db="UniProtKB">
        <authorList>
            <consortium name="WormBaseParasite"/>
        </authorList>
    </citation>
    <scope>IDENTIFICATION</scope>
</reference>
<reference evidence="1" key="1">
    <citation type="journal article" date="2013" name="Genetics">
        <title>The draft genome and transcriptome of Panagrellus redivivus are shaped by the harsh demands of a free-living lifestyle.</title>
        <authorList>
            <person name="Srinivasan J."/>
            <person name="Dillman A.R."/>
            <person name="Macchietto M.G."/>
            <person name="Heikkinen L."/>
            <person name="Lakso M."/>
            <person name="Fracchia K.M."/>
            <person name="Antoshechkin I."/>
            <person name="Mortazavi A."/>
            <person name="Wong G."/>
            <person name="Sternberg P.W."/>
        </authorList>
    </citation>
    <scope>NUCLEOTIDE SEQUENCE [LARGE SCALE GENOMIC DNA]</scope>
    <source>
        <strain evidence="1">MT8872</strain>
    </source>
</reference>
<keyword evidence="1" id="KW-1185">Reference proteome</keyword>
<protein>
    <submittedName>
        <fullName evidence="2">F-box/FBD/LRR-repeat protein</fullName>
    </submittedName>
</protein>
<evidence type="ECO:0000313" key="1">
    <source>
        <dbReference type="Proteomes" id="UP000492821"/>
    </source>
</evidence>
<sequence length="290" mass="33979">MPFPLQSLPYGSRQRLIELSTPVEKCALQLAVPSNFCGFGPPQRFTELRNILLSEDSFRDLNGGHHDKFAKGETPVYIVKETVHFNNLKTSHLPQKRLYNYRYQADTYIFEDCDLYPQFLKSLAAGMAKPPTIMTLKKCNIMDNDAGRIFCKVFKSVRILKLHLSIQSLNDWLKAYSEVKTDLHKLHVFLDVSEIAAIDKCIFLKFVKAQGDDFSMWITMKHPTKCLFKPPKMSLKLLFDEHFHCEPKFRAFQKFVFVRIDPCDHFHAWNLNWFKCYYILRENGKREVPL</sequence>
<name>A0A7E4VGJ7_PANRE</name>
<organism evidence="1 2">
    <name type="scientific">Panagrellus redivivus</name>
    <name type="common">Microworm</name>
    <dbReference type="NCBI Taxonomy" id="6233"/>
    <lineage>
        <taxon>Eukaryota</taxon>
        <taxon>Metazoa</taxon>
        <taxon>Ecdysozoa</taxon>
        <taxon>Nematoda</taxon>
        <taxon>Chromadorea</taxon>
        <taxon>Rhabditida</taxon>
        <taxon>Tylenchina</taxon>
        <taxon>Panagrolaimomorpha</taxon>
        <taxon>Panagrolaimoidea</taxon>
        <taxon>Panagrolaimidae</taxon>
        <taxon>Panagrellus</taxon>
    </lineage>
</organism>
<dbReference type="AlphaFoldDB" id="A0A7E4VGJ7"/>